<dbReference type="AlphaFoldDB" id="A0A2N0I2U0"/>
<dbReference type="Proteomes" id="UP000232587">
    <property type="component" value="Unassembled WGS sequence"/>
</dbReference>
<protein>
    <submittedName>
        <fullName evidence="3">Lytic murein transglycosylase</fullName>
    </submittedName>
</protein>
<feature type="signal peptide" evidence="1">
    <location>
        <begin position="1"/>
        <end position="29"/>
    </location>
</feature>
<keyword evidence="4" id="KW-1185">Reference proteome</keyword>
<dbReference type="Gene3D" id="1.10.8.350">
    <property type="entry name" value="Bacterial muramidase"/>
    <property type="match status" value="1"/>
</dbReference>
<name>A0A2N0I2U0_9SPHN</name>
<dbReference type="InterPro" id="IPR043426">
    <property type="entry name" value="MltB-like"/>
</dbReference>
<reference evidence="3 4" key="1">
    <citation type="submission" date="2017-11" db="EMBL/GenBank/DDBJ databases">
        <title>Genomic Encyclopedia of Type Strains, Phase III (KMG-III): the genomes of soil and plant-associated and newly described type strains.</title>
        <authorList>
            <person name="Whitman W."/>
        </authorList>
    </citation>
    <scope>NUCLEOTIDE SEQUENCE [LARGE SCALE GENOMIC DNA]</scope>
    <source>
        <strain evidence="3 4">CGMCC 1.12274</strain>
    </source>
</reference>
<dbReference type="Gene3D" id="1.10.530.10">
    <property type="match status" value="1"/>
</dbReference>
<dbReference type="GO" id="GO:0009253">
    <property type="term" value="P:peptidoglycan catabolic process"/>
    <property type="evidence" value="ECO:0007669"/>
    <property type="project" value="TreeGrafter"/>
</dbReference>
<keyword evidence="1" id="KW-0732">Signal</keyword>
<proteinExistence type="predicted"/>
<evidence type="ECO:0000256" key="1">
    <source>
        <dbReference type="SAM" id="SignalP"/>
    </source>
</evidence>
<dbReference type="Pfam" id="PF13406">
    <property type="entry name" value="SLT_2"/>
    <property type="match status" value="1"/>
</dbReference>
<dbReference type="OrthoDB" id="9808544at2"/>
<accession>A0A2N0I2U0</accession>
<dbReference type="InterPro" id="IPR031304">
    <property type="entry name" value="SLT_2"/>
</dbReference>
<dbReference type="GO" id="GO:0008933">
    <property type="term" value="F:peptidoglycan lytic transglycosylase activity"/>
    <property type="evidence" value="ECO:0007669"/>
    <property type="project" value="TreeGrafter"/>
</dbReference>
<dbReference type="SUPFAM" id="SSF53955">
    <property type="entry name" value="Lysozyme-like"/>
    <property type="match status" value="1"/>
</dbReference>
<sequence length="350" mass="38241">MKAFRLFRMAVPALAVLVVFSAPTLPASAQVEISQDQAFQGYLQLLAARARREGVSEATIGRMTSGLTFNPRVVVLDQSQPGSNSAPGTFEPFAPYYRDHVDAARIIGGKRTLAANSDRLPQIEAQYGVPGKILVAIWGHETNYGSYKGDFDLARSLATLAYEGRRRELFAGEFIALLKMVDRGVPRERLYGSWAGAFGNPQFLPSVYLRVAQDGDGDGDADIWNDRADTLASIANYFRDAGWRRGEPWGVKAFVPAGLDRSSLTTRLDAPSCPRVHLRHSAWKPVSEWRALGVIPQGVIADRTLATLLEPDGAGSGGFLLTGNYRVILQYNCSNYYALSVGLLADEIAR</sequence>
<dbReference type="InterPro" id="IPR011970">
    <property type="entry name" value="MltB_2"/>
</dbReference>
<evidence type="ECO:0000313" key="3">
    <source>
        <dbReference type="EMBL" id="PKB25470.1"/>
    </source>
</evidence>
<feature type="chain" id="PRO_5014961827" evidence="1">
    <location>
        <begin position="30"/>
        <end position="350"/>
    </location>
</feature>
<gene>
    <name evidence="3" type="ORF">B0I00_0671</name>
</gene>
<dbReference type="PANTHER" id="PTHR30163">
    <property type="entry name" value="MEMBRANE-BOUND LYTIC MUREIN TRANSGLYCOSYLASE B"/>
    <property type="match status" value="1"/>
</dbReference>
<comment type="caution">
    <text evidence="3">The sequence shown here is derived from an EMBL/GenBank/DDBJ whole genome shotgun (WGS) entry which is preliminary data.</text>
</comment>
<dbReference type="PANTHER" id="PTHR30163:SF8">
    <property type="entry name" value="LYTIC MUREIN TRANSGLYCOSYLASE"/>
    <property type="match status" value="1"/>
</dbReference>
<organism evidence="3 4">
    <name type="scientific">Novosphingobium kunmingense</name>
    <dbReference type="NCBI Taxonomy" id="1211806"/>
    <lineage>
        <taxon>Bacteria</taxon>
        <taxon>Pseudomonadati</taxon>
        <taxon>Pseudomonadota</taxon>
        <taxon>Alphaproteobacteria</taxon>
        <taxon>Sphingomonadales</taxon>
        <taxon>Sphingomonadaceae</taxon>
        <taxon>Novosphingobium</taxon>
    </lineage>
</organism>
<dbReference type="NCBIfam" id="TIGR02283">
    <property type="entry name" value="MltB_2"/>
    <property type="match status" value="1"/>
</dbReference>
<evidence type="ECO:0000259" key="2">
    <source>
        <dbReference type="Pfam" id="PF13406"/>
    </source>
</evidence>
<dbReference type="InterPro" id="IPR023346">
    <property type="entry name" value="Lysozyme-like_dom_sf"/>
</dbReference>
<dbReference type="EMBL" id="PHUF01000002">
    <property type="protein sequence ID" value="PKB25470.1"/>
    <property type="molecule type" value="Genomic_DNA"/>
</dbReference>
<feature type="domain" description="Transglycosylase SLT" evidence="2">
    <location>
        <begin position="39"/>
        <end position="346"/>
    </location>
</feature>
<evidence type="ECO:0000313" key="4">
    <source>
        <dbReference type="Proteomes" id="UP000232587"/>
    </source>
</evidence>